<dbReference type="Gene3D" id="3.30.950.30">
    <property type="entry name" value="Schlafen, AAA domain"/>
    <property type="match status" value="1"/>
</dbReference>
<dbReference type="InterPro" id="IPR041487">
    <property type="entry name" value="HEPN/Toprim-NTD1"/>
</dbReference>
<sequence>MATESEVKIGGTYIGGTPKHVGDHQALLFNASDLIAIGEIGDSDFRRAYQITVRELRRRLEALGYSLSHVRDEIVTVLKKGYGELRDDNAAQCRSFLDYGCAITVEMLIELVQQWRCRDRNGYDYMAQFDLDDYSSAMLDFIQGSSSEWLLPSQNIWILGHHFERLLCEIYSDDELFTIDYTKLIKAGYYTSEQQPISDEFDRSLSQFNSLSFRLMETLNEEESETLEFKAVSSGNPCKAIEQQLPKYLIGFLNNKGGRILFGVTDNGVAEGVPLDRDDRDLLFRKVAAAILTITPNVPQSAAEIKLRPLISVGTEVKDRFVVEISIPSGRPNEMYFTQSGETWIRHGTSTSAIKGHQLFVHICARYSTADDLLRVVTQRAHIAIDEIRRLEKQGDRAADELARKQGELSELRDSVSSAWQMLRETDLICPTCDSPVASRHSFTRTMSIGNRDIDADFEYIQYECGFATRDDLVESVTPCPRQDEDLS</sequence>
<name>A0ABY6FI40_9PSED</name>
<evidence type="ECO:0000313" key="5">
    <source>
        <dbReference type="Proteomes" id="UP001063228"/>
    </source>
</evidence>
<evidence type="ECO:0000256" key="1">
    <source>
        <dbReference type="SAM" id="Coils"/>
    </source>
</evidence>
<reference evidence="4" key="1">
    <citation type="submission" date="2021-08" db="EMBL/GenBank/DDBJ databases">
        <title>Complete genome sequence of Pseudomonas phytophila.</title>
        <authorList>
            <person name="Weir B.S."/>
            <person name="Templeton M.D."/>
            <person name="Arshed S."/>
            <person name="Andersen M.T."/>
            <person name="Jayaraman J."/>
        </authorList>
    </citation>
    <scope>NUCLEOTIDE SEQUENCE</scope>
    <source>
        <strain evidence="4">ICMP 23753</strain>
    </source>
</reference>
<dbReference type="PANTHER" id="PTHR12155">
    <property type="entry name" value="SCHLAFEN"/>
    <property type="match status" value="1"/>
</dbReference>
<dbReference type="RefSeq" id="WP_187602149.1">
    <property type="nucleotide sequence ID" value="NZ_CP081201.1"/>
</dbReference>
<dbReference type="InterPro" id="IPR038461">
    <property type="entry name" value="Schlafen_AlbA_2_dom_sf"/>
</dbReference>
<dbReference type="Pfam" id="PF04326">
    <property type="entry name" value="SLFN_AlbA_2"/>
    <property type="match status" value="1"/>
</dbReference>
<gene>
    <name evidence="4" type="ORF">K3169_06840</name>
</gene>
<proteinExistence type="predicted"/>
<accession>A0ABY6FI40</accession>
<dbReference type="PANTHER" id="PTHR12155:SF41">
    <property type="entry name" value="SCHLAFEN ALBA-2 DOMAIN-CONTAINING PROTEIN"/>
    <property type="match status" value="1"/>
</dbReference>
<evidence type="ECO:0000259" key="3">
    <source>
        <dbReference type="Pfam" id="PF18871"/>
    </source>
</evidence>
<feature type="domain" description="Schlafen AlbA-2" evidence="2">
    <location>
        <begin position="223"/>
        <end position="353"/>
    </location>
</feature>
<feature type="coiled-coil region" evidence="1">
    <location>
        <begin position="374"/>
        <end position="408"/>
    </location>
</feature>
<organism evidence="4 5">
    <name type="scientific">Pseudomonas phytophila</name>
    <dbReference type="NCBI Taxonomy" id="2867264"/>
    <lineage>
        <taxon>Bacteria</taxon>
        <taxon>Pseudomonadati</taxon>
        <taxon>Pseudomonadota</taxon>
        <taxon>Gammaproteobacteria</taxon>
        <taxon>Pseudomonadales</taxon>
        <taxon>Pseudomonadaceae</taxon>
        <taxon>Pseudomonas</taxon>
    </lineage>
</organism>
<evidence type="ECO:0000259" key="2">
    <source>
        <dbReference type="Pfam" id="PF04326"/>
    </source>
</evidence>
<evidence type="ECO:0000313" key="4">
    <source>
        <dbReference type="EMBL" id="UXZ97600.1"/>
    </source>
</evidence>
<feature type="domain" description="HEPN/Toprim N-terminal" evidence="3">
    <location>
        <begin position="1"/>
        <end position="95"/>
    </location>
</feature>
<dbReference type="InterPro" id="IPR007421">
    <property type="entry name" value="Schlafen_AlbA_2_dom"/>
</dbReference>
<dbReference type="InterPro" id="IPR029684">
    <property type="entry name" value="Schlafen"/>
</dbReference>
<dbReference type="EMBL" id="CP081201">
    <property type="protein sequence ID" value="UXZ97600.1"/>
    <property type="molecule type" value="Genomic_DNA"/>
</dbReference>
<protein>
    <submittedName>
        <fullName evidence="4">DNA binding domain-containing protein</fullName>
    </submittedName>
</protein>
<keyword evidence="1" id="KW-0175">Coiled coil</keyword>
<keyword evidence="5" id="KW-1185">Reference proteome</keyword>
<dbReference type="Proteomes" id="UP001063228">
    <property type="component" value="Chromosome"/>
</dbReference>
<dbReference type="Pfam" id="PF18871">
    <property type="entry name" value="HEPN_Toprim_N"/>
    <property type="match status" value="1"/>
</dbReference>